<dbReference type="OrthoDB" id="128729at2"/>
<name>A0A238VGF3_9PSEU</name>
<feature type="transmembrane region" description="Helical" evidence="5">
    <location>
        <begin position="316"/>
        <end position="334"/>
    </location>
</feature>
<comment type="subcellular location">
    <subcellularLocation>
        <location evidence="1">Endomembrane system</location>
        <topology evidence="1">Multi-pass membrane protein</topology>
    </subcellularLocation>
</comment>
<evidence type="ECO:0000256" key="1">
    <source>
        <dbReference type="ARBA" id="ARBA00004127"/>
    </source>
</evidence>
<dbReference type="EMBL" id="FZNW01000002">
    <property type="protein sequence ID" value="SNR33248.1"/>
    <property type="molecule type" value="Genomic_DNA"/>
</dbReference>
<evidence type="ECO:0000313" key="8">
    <source>
        <dbReference type="Proteomes" id="UP000198348"/>
    </source>
</evidence>
<evidence type="ECO:0000256" key="4">
    <source>
        <dbReference type="ARBA" id="ARBA00023136"/>
    </source>
</evidence>
<dbReference type="InterPro" id="IPR011020">
    <property type="entry name" value="HTTM-like"/>
</dbReference>
<dbReference type="SMART" id="SM00752">
    <property type="entry name" value="HTTM"/>
    <property type="match status" value="1"/>
</dbReference>
<feature type="transmembrane region" description="Helical" evidence="5">
    <location>
        <begin position="283"/>
        <end position="304"/>
    </location>
</feature>
<gene>
    <name evidence="7" type="ORF">SAMN06265360_102212</name>
</gene>
<protein>
    <submittedName>
        <fullName evidence="7">Vitamin K-dependent gamma-carboxylase</fullName>
    </submittedName>
</protein>
<dbReference type="Proteomes" id="UP000198348">
    <property type="component" value="Unassembled WGS sequence"/>
</dbReference>
<dbReference type="AlphaFoldDB" id="A0A238VGF3"/>
<evidence type="ECO:0000256" key="3">
    <source>
        <dbReference type="ARBA" id="ARBA00022989"/>
    </source>
</evidence>
<reference evidence="7 8" key="1">
    <citation type="submission" date="2017-06" db="EMBL/GenBank/DDBJ databases">
        <authorList>
            <person name="Kim H.J."/>
            <person name="Triplett B.A."/>
        </authorList>
    </citation>
    <scope>NUCLEOTIDE SEQUENCE [LARGE SCALE GENOMIC DNA]</scope>
    <source>
        <strain evidence="7 8">DSM 45207</strain>
    </source>
</reference>
<dbReference type="InterPro" id="IPR052964">
    <property type="entry name" value="Sporulation_signal_mat"/>
</dbReference>
<evidence type="ECO:0000256" key="5">
    <source>
        <dbReference type="SAM" id="Phobius"/>
    </source>
</evidence>
<dbReference type="PANTHER" id="PTHR39535:SF2">
    <property type="entry name" value="HTTM DOMAIN-CONTAINING PROTEIN"/>
    <property type="match status" value="1"/>
</dbReference>
<feature type="transmembrane region" description="Helical" evidence="5">
    <location>
        <begin position="192"/>
        <end position="210"/>
    </location>
</feature>
<organism evidence="7 8">
    <name type="scientific">Haloechinothrix alba</name>
    <dbReference type="NCBI Taxonomy" id="664784"/>
    <lineage>
        <taxon>Bacteria</taxon>
        <taxon>Bacillati</taxon>
        <taxon>Actinomycetota</taxon>
        <taxon>Actinomycetes</taxon>
        <taxon>Pseudonocardiales</taxon>
        <taxon>Pseudonocardiaceae</taxon>
        <taxon>Haloechinothrix</taxon>
    </lineage>
</organism>
<proteinExistence type="predicted"/>
<dbReference type="RefSeq" id="WP_089299837.1">
    <property type="nucleotide sequence ID" value="NZ_FZNW01000002.1"/>
</dbReference>
<feature type="transmembrane region" description="Helical" evidence="5">
    <location>
        <begin position="84"/>
        <end position="105"/>
    </location>
</feature>
<feature type="transmembrane region" description="Helical" evidence="5">
    <location>
        <begin position="21"/>
        <end position="44"/>
    </location>
</feature>
<evidence type="ECO:0000259" key="6">
    <source>
        <dbReference type="SMART" id="SM00752"/>
    </source>
</evidence>
<accession>A0A238VGF3</accession>
<evidence type="ECO:0000256" key="2">
    <source>
        <dbReference type="ARBA" id="ARBA00022692"/>
    </source>
</evidence>
<feature type="transmembrane region" description="Helical" evidence="5">
    <location>
        <begin position="168"/>
        <end position="186"/>
    </location>
</feature>
<keyword evidence="2 5" id="KW-0812">Transmembrane</keyword>
<dbReference type="GO" id="GO:0012505">
    <property type="term" value="C:endomembrane system"/>
    <property type="evidence" value="ECO:0007669"/>
    <property type="project" value="UniProtKB-SubCell"/>
</dbReference>
<feature type="domain" description="HTTM-like" evidence="6">
    <location>
        <begin position="20"/>
        <end position="353"/>
    </location>
</feature>
<keyword evidence="4 5" id="KW-0472">Membrane</keyword>
<feature type="transmembrane region" description="Helical" evidence="5">
    <location>
        <begin position="231"/>
        <end position="251"/>
    </location>
</feature>
<keyword evidence="3 5" id="KW-1133">Transmembrane helix</keyword>
<evidence type="ECO:0000313" key="7">
    <source>
        <dbReference type="EMBL" id="SNR33248.1"/>
    </source>
</evidence>
<dbReference type="PANTHER" id="PTHR39535">
    <property type="entry name" value="SPORULATION-DELAYING PROTEIN SDPB"/>
    <property type="match status" value="1"/>
</dbReference>
<sequence>MSAVADAHAHRMSRTARVTRYALGPYQTAVVRMGIAGTFLSILLREWPNRRELYGPDGTFEHSLAERRVDLNGAFTALLWSDGVLWFELLYLLAILASLAMLLGWRTRAAAVLFMLGVLSVQNRNAFVGDGGTNLIHLMAIYLVATRCSQVWSLDARRARRSAGGDRTGPALWGLLGAVLVAVSLLGHLGVVWVVILWSLWLAQGVWWCVNRFASVEPRTVLDMLANLLHNSALLVIIVQMCLLYSAAGWYKIQGTRWQDGTAVYYPLQVEAFNPWPLLSDLVSSHAVLVLALTYGTVFIQVAFPFTLFNRRVKNAALIVLIAEHIGIAVMLGLPFFSLAVIAGDLVFAPTAALRWAERKLRGFWRRERRVAAEVPERPREPAEVMAP</sequence>
<keyword evidence="8" id="KW-1185">Reference proteome</keyword>